<proteinExistence type="predicted"/>
<dbReference type="RefSeq" id="WP_095034051.1">
    <property type="nucleotide sequence ID" value="NZ_CAWNYN010000001.1"/>
</dbReference>
<evidence type="ECO:0000313" key="1">
    <source>
        <dbReference type="EMBL" id="ASV33235.1"/>
    </source>
</evidence>
<reference evidence="1" key="1">
    <citation type="submission" date="2017-08" db="EMBL/GenBank/DDBJ databases">
        <title>Genome sequence of Candidatus Hamiltonella defensa from Acyrthosiphon pisum strain MI47.</title>
        <authorList>
            <person name="Patel V.A."/>
            <person name="Chevignon G."/>
            <person name="Russell J.A."/>
            <person name="Oliver K.M."/>
        </authorList>
    </citation>
    <scope>NUCLEOTIDE SEQUENCE</scope>
    <source>
        <strain evidence="1">MI47</strain>
    </source>
</reference>
<protein>
    <submittedName>
        <fullName evidence="1">Uncharacterized protein</fullName>
    </submittedName>
</protein>
<gene>
    <name evidence="1" type="ORF">CJJ18_03110</name>
</gene>
<evidence type="ECO:0000313" key="2">
    <source>
        <dbReference type="Proteomes" id="UP000792865"/>
    </source>
</evidence>
<sequence length="80" mass="9361">MAESDYSAWRNFITNSLLNTTRSNGEKLYQFEDPEAGEKTKIEYTHLVPKDNSGYDGIWKEAKSQEESYFIKSLVEKKFK</sequence>
<accession>A0AAC9VJX9</accession>
<dbReference type="AlphaFoldDB" id="A0AAC9VJX9"/>
<dbReference type="Proteomes" id="UP000792865">
    <property type="component" value="Chromosome"/>
</dbReference>
<dbReference type="EMBL" id="CP022932">
    <property type="protein sequence ID" value="ASV33235.1"/>
    <property type="molecule type" value="Genomic_DNA"/>
</dbReference>
<name>A0AAC9VJX9_9ENTR</name>
<organism evidence="1 2">
    <name type="scientific">Candidatus Williamhamiltonella defendens</name>
    <dbReference type="NCBI Taxonomy" id="138072"/>
    <lineage>
        <taxon>Bacteria</taxon>
        <taxon>Pseudomonadati</taxon>
        <taxon>Pseudomonadota</taxon>
        <taxon>Gammaproteobacteria</taxon>
        <taxon>Enterobacterales</taxon>
        <taxon>Enterobacteriaceae</taxon>
        <taxon>aphid secondary symbionts</taxon>
        <taxon>Candidatus Williamhamiltonella</taxon>
    </lineage>
</organism>